<proteinExistence type="predicted"/>
<organism evidence="1 2">
    <name type="scientific">Dissostichus eleginoides</name>
    <name type="common">Patagonian toothfish</name>
    <name type="synonym">Dissostichus amissus</name>
    <dbReference type="NCBI Taxonomy" id="100907"/>
    <lineage>
        <taxon>Eukaryota</taxon>
        <taxon>Metazoa</taxon>
        <taxon>Chordata</taxon>
        <taxon>Craniata</taxon>
        <taxon>Vertebrata</taxon>
        <taxon>Euteleostomi</taxon>
        <taxon>Actinopterygii</taxon>
        <taxon>Neopterygii</taxon>
        <taxon>Teleostei</taxon>
        <taxon>Neoteleostei</taxon>
        <taxon>Acanthomorphata</taxon>
        <taxon>Eupercaria</taxon>
        <taxon>Perciformes</taxon>
        <taxon>Notothenioidei</taxon>
        <taxon>Nototheniidae</taxon>
        <taxon>Dissostichus</taxon>
    </lineage>
</organism>
<dbReference type="Proteomes" id="UP001228049">
    <property type="component" value="Unassembled WGS sequence"/>
</dbReference>
<sequence length="136" mass="14853">MCPAVHSSTTRGKCWLCIVTETLHKERMGSTAQMNGRFPLKQSSVEPSAGVYSPHQSLLLPLMEASTSSYTLQMSEGLCLLKGLHYHTRGLPDRHTVPPPKMGRVNRTGVNPCGRSILMELRPRPRGSPIPGSATC</sequence>
<evidence type="ECO:0000313" key="1">
    <source>
        <dbReference type="EMBL" id="KAK1896795.1"/>
    </source>
</evidence>
<gene>
    <name evidence="1" type="ORF">KUDE01_016336</name>
</gene>
<evidence type="ECO:0000313" key="2">
    <source>
        <dbReference type="Proteomes" id="UP001228049"/>
    </source>
</evidence>
<dbReference type="AlphaFoldDB" id="A0AAD9FFH2"/>
<protein>
    <submittedName>
        <fullName evidence="1">Quinolinate synthase A</fullName>
    </submittedName>
</protein>
<comment type="caution">
    <text evidence="1">The sequence shown here is derived from an EMBL/GenBank/DDBJ whole genome shotgun (WGS) entry which is preliminary data.</text>
</comment>
<dbReference type="EMBL" id="JASDAP010000009">
    <property type="protein sequence ID" value="KAK1896795.1"/>
    <property type="molecule type" value="Genomic_DNA"/>
</dbReference>
<reference evidence="1" key="1">
    <citation type="submission" date="2023-04" db="EMBL/GenBank/DDBJ databases">
        <title>Chromosome-level genome of Chaenocephalus aceratus.</title>
        <authorList>
            <person name="Park H."/>
        </authorList>
    </citation>
    <scope>NUCLEOTIDE SEQUENCE</scope>
    <source>
        <strain evidence="1">DE</strain>
        <tissue evidence="1">Muscle</tissue>
    </source>
</reference>
<keyword evidence="2" id="KW-1185">Reference proteome</keyword>
<accession>A0AAD9FFH2</accession>
<name>A0AAD9FFH2_DISEL</name>